<evidence type="ECO:0000256" key="1">
    <source>
        <dbReference type="SAM" id="MobiDB-lite"/>
    </source>
</evidence>
<comment type="caution">
    <text evidence="2">The sequence shown here is derived from an EMBL/GenBank/DDBJ whole genome shotgun (WGS) entry which is preliminary data.</text>
</comment>
<protein>
    <recommendedName>
        <fullName evidence="4">Methyltransferase domain-containing protein</fullName>
    </recommendedName>
</protein>
<dbReference type="InterPro" id="IPR029063">
    <property type="entry name" value="SAM-dependent_MTases_sf"/>
</dbReference>
<name>A0A930VLR1_9ACTN</name>
<proteinExistence type="predicted"/>
<accession>A0A930VLR1</accession>
<sequence length="278" mass="30623">MSIRSTVFAAGIAGGASLSHEDDAGPLQPLAVPHPVDRYAYVRESCQGRRVLDLSAYDETEVDRRQDDSWRWLHAEIADVARDVLGVDASEKVRKTGGIDTDLGTRIVYGRVEELDDIVQDFKPDLVVAGELIEHTHDTIGWLNGLAHAAPGTRLLATTPNTTSIINVVLALLRRENAHPDHIHVYSFRTLVTLAGRIPLREVRITPYYYDPHLFVSRLSGRAKPTVGMLNRILRLFQYVFPLTSSGLILEGTLGDPSDDPSRVQSDEGEVNRGALAG</sequence>
<dbReference type="SUPFAM" id="SSF53335">
    <property type="entry name" value="S-adenosyl-L-methionine-dependent methyltransferases"/>
    <property type="match status" value="1"/>
</dbReference>
<dbReference type="AlphaFoldDB" id="A0A930VLR1"/>
<evidence type="ECO:0000313" key="2">
    <source>
        <dbReference type="EMBL" id="MBF4767926.1"/>
    </source>
</evidence>
<evidence type="ECO:0000313" key="3">
    <source>
        <dbReference type="Proteomes" id="UP000660668"/>
    </source>
</evidence>
<evidence type="ECO:0008006" key="4">
    <source>
        <dbReference type="Google" id="ProtNLM"/>
    </source>
</evidence>
<keyword evidence="3" id="KW-1185">Reference proteome</keyword>
<gene>
    <name evidence="2" type="ORF">ISU10_09125</name>
</gene>
<dbReference type="Gene3D" id="3.40.50.150">
    <property type="entry name" value="Vaccinia Virus protein VP39"/>
    <property type="match status" value="1"/>
</dbReference>
<dbReference type="RefSeq" id="WP_194696075.1">
    <property type="nucleotide sequence ID" value="NZ_JADKPO010000010.1"/>
</dbReference>
<reference evidence="2" key="1">
    <citation type="submission" date="2020-11" db="EMBL/GenBank/DDBJ databases">
        <title>Nocardioides cynanchi sp. nov., isolated from soil of rhizosphere of Cynanchum wilfordii.</title>
        <authorList>
            <person name="Lee J.-S."/>
            <person name="Suh M.K."/>
            <person name="Kim J.-S."/>
        </authorList>
    </citation>
    <scope>NUCLEOTIDE SEQUENCE</scope>
    <source>
        <strain evidence="2">KCTC 19276</strain>
    </source>
</reference>
<organism evidence="2 3">
    <name type="scientific">Nocardioides agariphilus</name>
    <dbReference type="NCBI Taxonomy" id="433664"/>
    <lineage>
        <taxon>Bacteria</taxon>
        <taxon>Bacillati</taxon>
        <taxon>Actinomycetota</taxon>
        <taxon>Actinomycetes</taxon>
        <taxon>Propionibacteriales</taxon>
        <taxon>Nocardioidaceae</taxon>
        <taxon>Nocardioides</taxon>
    </lineage>
</organism>
<dbReference type="Proteomes" id="UP000660668">
    <property type="component" value="Unassembled WGS sequence"/>
</dbReference>
<dbReference type="EMBL" id="JADKPO010000010">
    <property type="protein sequence ID" value="MBF4767926.1"/>
    <property type="molecule type" value="Genomic_DNA"/>
</dbReference>
<feature type="region of interest" description="Disordered" evidence="1">
    <location>
        <begin position="252"/>
        <end position="278"/>
    </location>
</feature>